<feature type="compositionally biased region" description="Basic and acidic residues" evidence="1">
    <location>
        <begin position="32"/>
        <end position="59"/>
    </location>
</feature>
<feature type="compositionally biased region" description="Basic and acidic residues" evidence="1">
    <location>
        <begin position="1"/>
        <end position="10"/>
    </location>
</feature>
<feature type="compositionally biased region" description="Basic and acidic residues" evidence="1">
    <location>
        <begin position="932"/>
        <end position="951"/>
    </location>
</feature>
<dbReference type="KEGG" id="crq:GCK72_021853"/>
<feature type="compositionally biased region" description="Basic and acidic residues" evidence="1">
    <location>
        <begin position="407"/>
        <end position="420"/>
    </location>
</feature>
<feature type="region of interest" description="Disordered" evidence="1">
    <location>
        <begin position="1215"/>
        <end position="1238"/>
    </location>
</feature>
<feature type="compositionally biased region" description="Basic and acidic residues" evidence="1">
    <location>
        <begin position="529"/>
        <end position="544"/>
    </location>
</feature>
<feature type="compositionally biased region" description="Gly residues" evidence="1">
    <location>
        <begin position="367"/>
        <end position="396"/>
    </location>
</feature>
<feature type="compositionally biased region" description="Low complexity" evidence="1">
    <location>
        <begin position="783"/>
        <end position="800"/>
    </location>
</feature>
<feature type="compositionally biased region" description="Basic and acidic residues" evidence="1">
    <location>
        <begin position="570"/>
        <end position="580"/>
    </location>
</feature>
<feature type="compositionally biased region" description="Basic and acidic residues" evidence="1">
    <location>
        <begin position="274"/>
        <end position="284"/>
    </location>
</feature>
<accession>A0A6A5GKU6</accession>
<feature type="region of interest" description="Disordered" evidence="1">
    <location>
        <begin position="693"/>
        <end position="890"/>
    </location>
</feature>
<reference evidence="3 4" key="1">
    <citation type="submission" date="2019-12" db="EMBL/GenBank/DDBJ databases">
        <title>Chromosome-level assembly of the Caenorhabditis remanei genome.</title>
        <authorList>
            <person name="Teterina A.A."/>
            <person name="Willis J.H."/>
            <person name="Phillips P.C."/>
        </authorList>
    </citation>
    <scope>NUCLEOTIDE SEQUENCE [LARGE SCALE GENOMIC DNA]</scope>
    <source>
        <strain evidence="3 4">PX506</strain>
        <tissue evidence="3">Whole organism</tissue>
    </source>
</reference>
<protein>
    <recommendedName>
        <fullName evidence="2">Ig-like domain-containing protein</fullName>
    </recommendedName>
</protein>
<feature type="region of interest" description="Disordered" evidence="1">
    <location>
        <begin position="1021"/>
        <end position="1112"/>
    </location>
</feature>
<feature type="region of interest" description="Disordered" evidence="1">
    <location>
        <begin position="152"/>
        <end position="470"/>
    </location>
</feature>
<feature type="region of interest" description="Disordered" evidence="1">
    <location>
        <begin position="496"/>
        <end position="585"/>
    </location>
</feature>
<gene>
    <name evidence="3" type="ORF">GCK72_021853</name>
</gene>
<feature type="compositionally biased region" description="Gly residues" evidence="1">
    <location>
        <begin position="189"/>
        <end position="215"/>
    </location>
</feature>
<feature type="compositionally biased region" description="Basic and acidic residues" evidence="1">
    <location>
        <begin position="1055"/>
        <end position="1065"/>
    </location>
</feature>
<proteinExistence type="predicted"/>
<feature type="compositionally biased region" description="Polar residues" evidence="1">
    <location>
        <begin position="1089"/>
        <end position="1104"/>
    </location>
</feature>
<feature type="compositionally biased region" description="Low complexity" evidence="1">
    <location>
        <begin position="287"/>
        <end position="299"/>
    </location>
</feature>
<dbReference type="EMBL" id="WUAV01000005">
    <property type="protein sequence ID" value="KAF1755284.1"/>
    <property type="molecule type" value="Genomic_DNA"/>
</dbReference>
<feature type="compositionally biased region" description="Low complexity" evidence="1">
    <location>
        <begin position="1023"/>
        <end position="1035"/>
    </location>
</feature>
<feature type="compositionally biased region" description="Basic and acidic residues" evidence="1">
    <location>
        <begin position="1078"/>
        <end position="1088"/>
    </location>
</feature>
<feature type="compositionally biased region" description="Gly residues" evidence="1">
    <location>
        <begin position="156"/>
        <end position="182"/>
    </location>
</feature>
<feature type="compositionally biased region" description="Basic and acidic residues" evidence="1">
    <location>
        <begin position="318"/>
        <end position="341"/>
    </location>
</feature>
<dbReference type="Proteomes" id="UP000483820">
    <property type="component" value="Chromosome V"/>
</dbReference>
<sequence>MKKRNGDENAPKATPTGKKNRKSAKKRWRKKLAVERERLARKEKKRNDFERRRREKALCDDSGEASGPNGASNTGGPTGNLSQNAQFQQAPAFNGGGMNVGASGFGGGQGHFGGGGGGGPQFGNGNPNQKYPMNGSVNNELLSLLDNLQSTLRTAGFGGGGPEGGYSGGGQRPFGGGGGGGKNARAAGFGVGGPERGYGGGEQRQFGVGGGGGKNARGQDNHKKKTHHAQNTPRHDQMETVTIRSDVLKRISFPSDSDNVHVRSEKSKKKNKTKSADPSRHEILKISSSLASNSSNLSNGEEVSVKETKKRKSSEIAVEDKKRNMTSENVHIEKKRSDNSAKPKKKKKKVDKEGQKSHQGDSSLVNSGGGGVGMNAGAVGLGGGQGGGYGGGGPQFGTGNSKISLENVKRKETSESHNLDVDAPVTLEDSNESSTIEKIIERTSDDMDSHENLGASRLNESTEKPSDNNEEIQILVENINRKSTDLGIVEKVVKIEVEKEKEPNTSTIHQNERQVENSMKPKKKKRKVIRDTDVSSDSDSDKMAGDAPGTMEDSDESSKSSDEQSMSENEIEKAQTDDKVASNSCGVNNYQEGVQIVWDNLRKNPADFMILDEFGNDLSVREEQNRLDAGQYNCSHSAYYCRFRWQNRVIRGVYPSGCIFKTAGHPTKNELKRFLKEYLYGLNAIQNAAPSVPVNTDATAKPPVSSSESQGDADNDIISECRSSDADGTREIVQKKGSHEHAPSEIPQSPPRPADSSPPSVSQRIQQFQQLIDERNSRKSRHTPSSPSDTTAPTTSLSTTRNPNGGPQFGTGNPKISLENVKTSENDQKRGNHEKNRGKMKEISQIVITKGIDSSARNQTENSLELSSDETLQSSQNTEDSIESLDSCGTMSNQEDIQIVYEKLNGRRADLVISDDSDDNMKPNIKKNQCDDLHEEKKTNGNGKEMEKDGVTRTGKTRMTDGTEDIGEEQCIHSADMCRFIQQEKSTREVCIAGCLTAGHITKAEVEEFRRKWLKDLKYHHIPSSPSVPESTSDSTMKNPANNEKKKIYLNQASTREKTAEHQLKLPDSGSKGAATSETKKTESKSDHPTSSLSKTVNHPSSVANDKKDVPSDKLTYLQTSLLAKEDAETESKSSDAGNVVVKAGSSSNKNDSIPFAELKCPKVKLSMPASRRGRPPGSKNRPKNQDPEVTFFHEIPTPKLTKADRVERQYQKMRQMRADEEERKKNSEEEKQLKEKGTQQNLCIYNHRKTRRTSPTILYNDIMSFASGPTIPTISVGDPTEMPGLCEGRQIIPFRANTAIDSRRFVRIEKIKWTCLFGVKNLWQAVPFVFVEVEDIDLLLLILISTKYEVDESNGIKRVPLGDYRKEIYSKQLLSDAMKCNETRRKLATYLTPQQLKTCYYVAEPLIHPQRVDTSRQ</sequence>
<organism evidence="3 4">
    <name type="scientific">Caenorhabditis remanei</name>
    <name type="common">Caenorhabditis vulgaris</name>
    <dbReference type="NCBI Taxonomy" id="31234"/>
    <lineage>
        <taxon>Eukaryota</taxon>
        <taxon>Metazoa</taxon>
        <taxon>Ecdysozoa</taxon>
        <taxon>Nematoda</taxon>
        <taxon>Chromadorea</taxon>
        <taxon>Rhabditida</taxon>
        <taxon>Rhabditina</taxon>
        <taxon>Rhabditomorpha</taxon>
        <taxon>Rhabditoidea</taxon>
        <taxon>Rhabditidae</taxon>
        <taxon>Peloderinae</taxon>
        <taxon>Caenorhabditis</taxon>
    </lineage>
</organism>
<feature type="region of interest" description="Disordered" evidence="1">
    <location>
        <begin position="1"/>
        <end position="137"/>
    </location>
</feature>
<dbReference type="RefSeq" id="XP_053583450.1">
    <property type="nucleotide sequence ID" value="XM_053734537.1"/>
</dbReference>
<evidence type="ECO:0000259" key="2">
    <source>
        <dbReference type="PROSITE" id="PS50835"/>
    </source>
</evidence>
<feature type="compositionally biased region" description="Basic and acidic residues" evidence="1">
    <location>
        <begin position="438"/>
        <end position="451"/>
    </location>
</feature>
<comment type="caution">
    <text evidence="3">The sequence shown here is derived from an EMBL/GenBank/DDBJ whole genome shotgun (WGS) entry which is preliminary data.</text>
</comment>
<feature type="compositionally biased region" description="Polar residues" evidence="1">
    <location>
        <begin position="69"/>
        <end position="82"/>
    </location>
</feature>
<name>A0A6A5GKU6_CAERE</name>
<feature type="region of interest" description="Disordered" evidence="1">
    <location>
        <begin position="932"/>
        <end position="961"/>
    </location>
</feature>
<feature type="compositionally biased region" description="Basic and acidic residues" evidence="1">
    <location>
        <begin position="822"/>
        <end position="842"/>
    </location>
</feature>
<feature type="compositionally biased region" description="Gly residues" evidence="1">
    <location>
        <begin position="94"/>
        <end position="122"/>
    </location>
</feature>
<feature type="compositionally biased region" description="Low complexity" evidence="1">
    <location>
        <begin position="83"/>
        <end position="93"/>
    </location>
</feature>
<evidence type="ECO:0000256" key="1">
    <source>
        <dbReference type="SAM" id="MobiDB-lite"/>
    </source>
</evidence>
<feature type="compositionally biased region" description="Basic and acidic residues" evidence="1">
    <location>
        <begin position="350"/>
        <end position="359"/>
    </location>
</feature>
<dbReference type="CTD" id="9816249"/>
<evidence type="ECO:0000313" key="3">
    <source>
        <dbReference type="EMBL" id="KAF1755284.1"/>
    </source>
</evidence>
<feature type="region of interest" description="Disordered" evidence="1">
    <location>
        <begin position="1165"/>
        <end position="1190"/>
    </location>
</feature>
<feature type="compositionally biased region" description="Polar residues" evidence="1">
    <location>
        <begin position="855"/>
        <end position="879"/>
    </location>
</feature>
<dbReference type="PROSITE" id="PS50835">
    <property type="entry name" value="IG_LIKE"/>
    <property type="match status" value="1"/>
</dbReference>
<feature type="compositionally biased region" description="Polar residues" evidence="1">
    <location>
        <begin position="693"/>
        <end position="710"/>
    </location>
</feature>
<feature type="compositionally biased region" description="Basic and acidic residues" evidence="1">
    <location>
        <begin position="722"/>
        <end position="743"/>
    </location>
</feature>
<dbReference type="InterPro" id="IPR007110">
    <property type="entry name" value="Ig-like_dom"/>
</dbReference>
<dbReference type="GeneID" id="9816249"/>
<feature type="domain" description="Ig-like" evidence="2">
    <location>
        <begin position="548"/>
        <end position="634"/>
    </location>
</feature>
<evidence type="ECO:0000313" key="4">
    <source>
        <dbReference type="Proteomes" id="UP000483820"/>
    </source>
</evidence>
<feature type="compositionally biased region" description="Basic residues" evidence="1">
    <location>
        <begin position="18"/>
        <end position="31"/>
    </location>
</feature>